<sequence>MLDAEIDGQRSLVAHVVPGTGLDPGTAAGQLDAFLARGLPRPMLPAAYAFRSAFPLTSSGKTDRRRLGIEQAVLRMPFSGPDPDPEPESDVDPDRHGLVAAQVRRGVRRVLGQTPAPDIDLFSLGLDSLSAILLRRALQDALRCELDQEDIFKYPTENALTRRVVSILEREGEGL</sequence>
<dbReference type="Pfam" id="PF00550">
    <property type="entry name" value="PP-binding"/>
    <property type="match status" value="1"/>
</dbReference>
<dbReference type="Gene3D" id="1.10.1200.10">
    <property type="entry name" value="ACP-like"/>
    <property type="match status" value="1"/>
</dbReference>
<gene>
    <name evidence="4" type="ORF">Sspor_27410</name>
</gene>
<dbReference type="SMART" id="SM00823">
    <property type="entry name" value="PKS_PP"/>
    <property type="match status" value="1"/>
</dbReference>
<proteinExistence type="predicted"/>
<dbReference type="Proteomes" id="UP000608522">
    <property type="component" value="Unassembled WGS sequence"/>
</dbReference>
<comment type="caution">
    <text evidence="4">The sequence shown here is derived from an EMBL/GenBank/DDBJ whole genome shotgun (WGS) entry which is preliminary data.</text>
</comment>
<dbReference type="SUPFAM" id="SSF56801">
    <property type="entry name" value="Acetyl-CoA synthetase-like"/>
    <property type="match status" value="1"/>
</dbReference>
<protein>
    <recommendedName>
        <fullName evidence="3">Carrier domain-containing protein</fullName>
    </recommendedName>
</protein>
<dbReference type="InterPro" id="IPR045851">
    <property type="entry name" value="AMP-bd_C_sf"/>
</dbReference>
<keyword evidence="5" id="KW-1185">Reference proteome</keyword>
<evidence type="ECO:0000256" key="2">
    <source>
        <dbReference type="ARBA" id="ARBA00022553"/>
    </source>
</evidence>
<feature type="domain" description="Carrier" evidence="3">
    <location>
        <begin position="89"/>
        <end position="168"/>
    </location>
</feature>
<dbReference type="EMBL" id="BNED01000005">
    <property type="protein sequence ID" value="GHI77180.1"/>
    <property type="molecule type" value="Genomic_DNA"/>
</dbReference>
<name>A0ABQ3T9V5_9ACTN</name>
<dbReference type="RefSeq" id="WP_237403843.1">
    <property type="nucleotide sequence ID" value="NZ_BAAATO010000005.1"/>
</dbReference>
<keyword evidence="1" id="KW-0596">Phosphopantetheine</keyword>
<reference evidence="5" key="1">
    <citation type="submission" date="2023-07" db="EMBL/GenBank/DDBJ databases">
        <title>Whole genome shotgun sequence of Streptomyces spororaveus NBRC 15456.</title>
        <authorList>
            <person name="Komaki H."/>
            <person name="Tamura T."/>
        </authorList>
    </citation>
    <scope>NUCLEOTIDE SEQUENCE [LARGE SCALE GENOMIC DNA]</scope>
    <source>
        <strain evidence="5">NBRC 15456</strain>
    </source>
</reference>
<evidence type="ECO:0000313" key="5">
    <source>
        <dbReference type="Proteomes" id="UP000608522"/>
    </source>
</evidence>
<evidence type="ECO:0000259" key="3">
    <source>
        <dbReference type="PROSITE" id="PS50075"/>
    </source>
</evidence>
<organism evidence="4 5">
    <name type="scientific">Streptomyces spororaveus</name>
    <dbReference type="NCBI Taxonomy" id="284039"/>
    <lineage>
        <taxon>Bacteria</taxon>
        <taxon>Bacillati</taxon>
        <taxon>Actinomycetota</taxon>
        <taxon>Actinomycetes</taxon>
        <taxon>Kitasatosporales</taxon>
        <taxon>Streptomycetaceae</taxon>
        <taxon>Streptomyces</taxon>
    </lineage>
</organism>
<dbReference type="InterPro" id="IPR006162">
    <property type="entry name" value="Ppantetheine_attach_site"/>
</dbReference>
<dbReference type="PANTHER" id="PTHR45527:SF1">
    <property type="entry name" value="FATTY ACID SYNTHASE"/>
    <property type="match status" value="1"/>
</dbReference>
<dbReference type="Gene3D" id="3.30.300.30">
    <property type="match status" value="1"/>
</dbReference>
<dbReference type="PANTHER" id="PTHR45527">
    <property type="entry name" value="NONRIBOSOMAL PEPTIDE SYNTHETASE"/>
    <property type="match status" value="1"/>
</dbReference>
<dbReference type="SUPFAM" id="SSF47336">
    <property type="entry name" value="ACP-like"/>
    <property type="match status" value="1"/>
</dbReference>
<dbReference type="InterPro" id="IPR036736">
    <property type="entry name" value="ACP-like_sf"/>
</dbReference>
<evidence type="ECO:0000313" key="4">
    <source>
        <dbReference type="EMBL" id="GHI77180.1"/>
    </source>
</evidence>
<keyword evidence="2" id="KW-0597">Phosphoprotein</keyword>
<dbReference type="PROSITE" id="PS00012">
    <property type="entry name" value="PHOSPHOPANTETHEINE"/>
    <property type="match status" value="1"/>
</dbReference>
<evidence type="ECO:0000256" key="1">
    <source>
        <dbReference type="ARBA" id="ARBA00022450"/>
    </source>
</evidence>
<dbReference type="PROSITE" id="PS50075">
    <property type="entry name" value="CARRIER"/>
    <property type="match status" value="1"/>
</dbReference>
<dbReference type="InterPro" id="IPR020806">
    <property type="entry name" value="PKS_PP-bd"/>
</dbReference>
<dbReference type="InterPro" id="IPR009081">
    <property type="entry name" value="PP-bd_ACP"/>
</dbReference>
<accession>A0ABQ3T9V5</accession>